<dbReference type="Proteomes" id="UP001432099">
    <property type="component" value="Chromosome"/>
</dbReference>
<accession>A0ABM8IJ37</accession>
<feature type="transmembrane region" description="Helical" evidence="1">
    <location>
        <begin position="175"/>
        <end position="196"/>
    </location>
</feature>
<keyword evidence="1" id="KW-1133">Transmembrane helix</keyword>
<proteinExistence type="predicted"/>
<feature type="transmembrane region" description="Helical" evidence="1">
    <location>
        <begin position="224"/>
        <end position="248"/>
    </location>
</feature>
<evidence type="ECO:0000256" key="1">
    <source>
        <dbReference type="SAM" id="Phobius"/>
    </source>
</evidence>
<dbReference type="Pfam" id="PF14808">
    <property type="entry name" value="TMEM164"/>
    <property type="match status" value="1"/>
</dbReference>
<evidence type="ECO:0000313" key="2">
    <source>
        <dbReference type="EMBL" id="BEH91249.1"/>
    </source>
</evidence>
<evidence type="ECO:0008006" key="4">
    <source>
        <dbReference type="Google" id="ProtNLM"/>
    </source>
</evidence>
<name>A0ABM8IJ37_9FIRM</name>
<feature type="transmembrane region" description="Helical" evidence="1">
    <location>
        <begin position="52"/>
        <end position="73"/>
    </location>
</feature>
<organism evidence="2 3">
    <name type="scientific">Turicibacter faecis</name>
    <dbReference type="NCBI Taxonomy" id="2963365"/>
    <lineage>
        <taxon>Bacteria</taxon>
        <taxon>Bacillati</taxon>
        <taxon>Bacillota</taxon>
        <taxon>Erysipelotrichia</taxon>
        <taxon>Erysipelotrichales</taxon>
        <taxon>Turicibacteraceae</taxon>
        <taxon>Turicibacter</taxon>
    </lineage>
</organism>
<sequence>MEFMQVPIFAPLHEYDAAGMFTLPHLVALFICVFALVIGLRVSFRYLSENHLIRVTRVIAWVVTLLELVKIGYKFYYGYTEIDSWLPLSFCSLFIYASFMSGYGKGVIKRLGESFIIIGGIVGGVSFLLMPTTSLMNYPIWHFLSLHSLIFHVLMIYLNVLYLRYVPELICLKSYGYFSAYFLGATMICLILNKYYEANLMIIQKPLRIPIAFVQDIYRYQPSLYTLLAITSYLLAPALFMMGIKFFFTHRVVTKRQEETTSK</sequence>
<reference evidence="2" key="1">
    <citation type="journal article" date="2024" name="Int. J. Syst. Evol. Microbiol.">
        <title>Turicibacter faecis sp. nov., isolated from faeces of heart failure mouse model.</title>
        <authorList>
            <person name="Imamura Y."/>
            <person name="Motooka D."/>
            <person name="Nakajima Y."/>
            <person name="Ito S."/>
            <person name="Kitakaze M."/>
            <person name="Iida T."/>
            <person name="Nakamura S."/>
        </authorList>
    </citation>
    <scope>NUCLEOTIDE SEQUENCE</scope>
    <source>
        <strain evidence="2">TC023</strain>
    </source>
</reference>
<protein>
    <recommendedName>
        <fullName evidence="4">TIGR02206 family membrane protein</fullName>
    </recommendedName>
</protein>
<evidence type="ECO:0000313" key="3">
    <source>
        <dbReference type="Proteomes" id="UP001432099"/>
    </source>
</evidence>
<keyword evidence="1" id="KW-0812">Transmembrane</keyword>
<gene>
    <name evidence="2" type="ORF">T23_13510</name>
</gene>
<feature type="transmembrane region" description="Helical" evidence="1">
    <location>
        <begin position="85"/>
        <end position="103"/>
    </location>
</feature>
<dbReference type="RefSeq" id="WP_161832935.1">
    <property type="nucleotide sequence ID" value="NZ_AP028127.1"/>
</dbReference>
<keyword evidence="1" id="KW-0472">Membrane</keyword>
<dbReference type="EMBL" id="AP028127">
    <property type="protein sequence ID" value="BEH91249.1"/>
    <property type="molecule type" value="Genomic_DNA"/>
</dbReference>
<feature type="transmembrane region" description="Helical" evidence="1">
    <location>
        <begin position="140"/>
        <end position="163"/>
    </location>
</feature>
<keyword evidence="3" id="KW-1185">Reference proteome</keyword>
<feature type="transmembrane region" description="Helical" evidence="1">
    <location>
        <begin position="115"/>
        <end position="134"/>
    </location>
</feature>
<feature type="transmembrane region" description="Helical" evidence="1">
    <location>
        <begin position="20"/>
        <end position="40"/>
    </location>
</feature>